<feature type="domain" description="MADF" evidence="2">
    <location>
        <begin position="10"/>
        <end position="104"/>
    </location>
</feature>
<evidence type="ECO:0000313" key="4">
    <source>
        <dbReference type="EMBL" id="JAB66910.1"/>
    </source>
</evidence>
<dbReference type="GO" id="GO:0006357">
    <property type="term" value="P:regulation of transcription by RNA polymerase II"/>
    <property type="evidence" value="ECO:0007669"/>
    <property type="project" value="TreeGrafter"/>
</dbReference>
<dbReference type="SMART" id="SM00595">
    <property type="entry name" value="MADF"/>
    <property type="match status" value="1"/>
</dbReference>
<gene>
    <name evidence="4" type="primary">ADF1</name>
</gene>
<reference evidence="4" key="1">
    <citation type="submission" date="2013-07" db="EMBL/GenBank/DDBJ databases">
        <title>Midgut Transcriptome Profiling of Anoplphora glabripennis, a Lignocellulose Degrading, Wood-Boring Cerambycid.</title>
        <authorList>
            <person name="Scully E.D."/>
            <person name="Hoover K."/>
            <person name="Carlson J.E."/>
            <person name="Tien M."/>
            <person name="Geib S.M."/>
        </authorList>
    </citation>
    <scope>NUCLEOTIDE SEQUENCE</scope>
</reference>
<accession>V5G9V6</accession>
<feature type="domain" description="BESS" evidence="3">
    <location>
        <begin position="154"/>
        <end position="193"/>
    </location>
</feature>
<dbReference type="GO" id="GO:0003677">
    <property type="term" value="F:DNA binding"/>
    <property type="evidence" value="ECO:0007669"/>
    <property type="project" value="InterPro"/>
</dbReference>
<dbReference type="PANTHER" id="PTHR12243">
    <property type="entry name" value="MADF DOMAIN TRANSCRIPTION FACTOR"/>
    <property type="match status" value="1"/>
</dbReference>
<comment type="subcellular location">
    <subcellularLocation>
        <location evidence="1">Nucleus</location>
    </subcellularLocation>
</comment>
<evidence type="ECO:0000256" key="1">
    <source>
        <dbReference type="PROSITE-ProRule" id="PRU00371"/>
    </source>
</evidence>
<dbReference type="InterPro" id="IPR039353">
    <property type="entry name" value="TF_Adf1"/>
</dbReference>
<evidence type="ECO:0000259" key="2">
    <source>
        <dbReference type="PROSITE" id="PS51029"/>
    </source>
</evidence>
<dbReference type="Pfam" id="PF10545">
    <property type="entry name" value="MADF_DNA_bdg"/>
    <property type="match status" value="1"/>
</dbReference>
<dbReference type="InterPro" id="IPR004210">
    <property type="entry name" value="BESS_motif"/>
</dbReference>
<sequence>MIDNAEYDLALIAEVERSPELYDSSHMDFRCSDIKMDKWKEIAHRLRQNSDGHSVKMVRSRWKSLRDTLVKETRHKNTLHQPDSKPKRNWRYYNAMAFLLPYLGEPNPAKGNRYRKRISNNELVEPVEKYLITTEDLKQIVDDPVETAMDNNQQDEIDSFFKGIADTVKKLTPENQVKVQREIVNMVLDIKLWEINETKDPSDDPSE</sequence>
<organism evidence="4">
    <name type="scientific">Anoplophora glabripennis</name>
    <name type="common">Asian longhorn beetle</name>
    <name type="synonym">Anoplophora nobilis</name>
    <dbReference type="NCBI Taxonomy" id="217634"/>
    <lineage>
        <taxon>Eukaryota</taxon>
        <taxon>Metazoa</taxon>
        <taxon>Ecdysozoa</taxon>
        <taxon>Arthropoda</taxon>
        <taxon>Hexapoda</taxon>
        <taxon>Insecta</taxon>
        <taxon>Pterygota</taxon>
        <taxon>Neoptera</taxon>
        <taxon>Endopterygota</taxon>
        <taxon>Coleoptera</taxon>
        <taxon>Polyphaga</taxon>
        <taxon>Cucujiformia</taxon>
        <taxon>Chrysomeloidea</taxon>
        <taxon>Cerambycidae</taxon>
        <taxon>Lamiinae</taxon>
        <taxon>Lamiini</taxon>
        <taxon>Anoplophora</taxon>
    </lineage>
</organism>
<dbReference type="PANTHER" id="PTHR12243:SF67">
    <property type="entry name" value="COREPRESSOR OF PANGOLIN, ISOFORM A-RELATED"/>
    <property type="match status" value="1"/>
</dbReference>
<dbReference type="GO" id="GO:0005667">
    <property type="term" value="C:transcription regulator complex"/>
    <property type="evidence" value="ECO:0007669"/>
    <property type="project" value="TreeGrafter"/>
</dbReference>
<proteinExistence type="predicted"/>
<dbReference type="GO" id="GO:0005634">
    <property type="term" value="C:nucleus"/>
    <property type="evidence" value="ECO:0007669"/>
    <property type="project" value="UniProtKB-SubCell"/>
</dbReference>
<evidence type="ECO:0000259" key="3">
    <source>
        <dbReference type="PROSITE" id="PS51031"/>
    </source>
</evidence>
<dbReference type="AlphaFoldDB" id="V5G9V6"/>
<keyword evidence="1" id="KW-0539">Nucleus</keyword>
<dbReference type="PROSITE" id="PS51029">
    <property type="entry name" value="MADF"/>
    <property type="match status" value="1"/>
</dbReference>
<name>V5G9V6_ANOGL</name>
<dbReference type="EMBL" id="GALX01001556">
    <property type="protein sequence ID" value="JAB66910.1"/>
    <property type="molecule type" value="Transcribed_RNA"/>
</dbReference>
<dbReference type="PROSITE" id="PS51031">
    <property type="entry name" value="BESS"/>
    <property type="match status" value="1"/>
</dbReference>
<dbReference type="InterPro" id="IPR006578">
    <property type="entry name" value="MADF-dom"/>
</dbReference>
<protein>
    <submittedName>
        <fullName evidence="4">Transcription factor</fullName>
    </submittedName>
</protein>
<dbReference type="Pfam" id="PF02944">
    <property type="entry name" value="BESS"/>
    <property type="match status" value="1"/>
</dbReference>